<feature type="binding site" evidence="6">
    <location>
        <position position="202"/>
    </location>
    <ligand>
        <name>a divalent metal cation</name>
        <dbReference type="ChEBI" id="CHEBI:60240"/>
        <label>2</label>
        <note>catalytic</note>
    </ligand>
</feature>
<dbReference type="NCBIfam" id="TIGR00500">
    <property type="entry name" value="met_pdase_I"/>
    <property type="match status" value="1"/>
</dbReference>
<evidence type="ECO:0000313" key="9">
    <source>
        <dbReference type="EMBL" id="MBP2001647.1"/>
    </source>
</evidence>
<evidence type="ECO:0000256" key="2">
    <source>
        <dbReference type="ARBA" id="ARBA00022438"/>
    </source>
</evidence>
<dbReference type="HAMAP" id="MF_01974">
    <property type="entry name" value="MetAP_1"/>
    <property type="match status" value="1"/>
</dbReference>
<name>A0ABS4JIY5_9BACL</name>
<evidence type="ECO:0000256" key="5">
    <source>
        <dbReference type="ARBA" id="ARBA00022801"/>
    </source>
</evidence>
<protein>
    <recommendedName>
        <fullName evidence="6 7">Methionine aminopeptidase</fullName>
        <shortName evidence="6">MAP</shortName>
        <shortName evidence="6">MetAP</shortName>
        <ecNumber evidence="6 7">3.4.11.18</ecNumber>
    </recommendedName>
    <alternativeName>
        <fullName evidence="6">Peptidase M</fullName>
    </alternativeName>
</protein>
<dbReference type="RefSeq" id="WP_209863324.1">
    <property type="nucleotide sequence ID" value="NZ_JAGGLD010000004.1"/>
</dbReference>
<accession>A0ABS4JIY5</accession>
<dbReference type="InterPro" id="IPR036005">
    <property type="entry name" value="Creatinase/aminopeptidase-like"/>
</dbReference>
<organism evidence="9 10">
    <name type="scientific">Paenibacillus shirakamiensis</name>
    <dbReference type="NCBI Taxonomy" id="1265935"/>
    <lineage>
        <taxon>Bacteria</taxon>
        <taxon>Bacillati</taxon>
        <taxon>Bacillota</taxon>
        <taxon>Bacilli</taxon>
        <taxon>Bacillales</taxon>
        <taxon>Paenibacillaceae</taxon>
        <taxon>Paenibacillus</taxon>
    </lineage>
</organism>
<feature type="binding site" evidence="6">
    <location>
        <position position="176"/>
    </location>
    <ligand>
        <name>substrate</name>
    </ligand>
</feature>
<dbReference type="EC" id="3.4.11.18" evidence="6 7"/>
<evidence type="ECO:0000256" key="4">
    <source>
        <dbReference type="ARBA" id="ARBA00022723"/>
    </source>
</evidence>
<comment type="subunit">
    <text evidence="6">Monomer.</text>
</comment>
<evidence type="ECO:0000256" key="3">
    <source>
        <dbReference type="ARBA" id="ARBA00022670"/>
    </source>
</evidence>
<comment type="function">
    <text evidence="1 6">Removes the N-terminal methionine from nascent proteins. The N-terminal methionine is often cleaved when the second residue in the primary sequence is small and uncharged (Met-Ala-, Cys, Gly, Pro, Ser, Thr, or Val). Requires deformylation of the N(alpha)-formylated initiator methionine before it can be hydrolyzed.</text>
</comment>
<evidence type="ECO:0000256" key="1">
    <source>
        <dbReference type="ARBA" id="ARBA00002521"/>
    </source>
</evidence>
<dbReference type="PRINTS" id="PR00599">
    <property type="entry name" value="MAPEPTIDASE"/>
</dbReference>
<feature type="binding site" evidence="6">
    <location>
        <position position="95"/>
    </location>
    <ligand>
        <name>a divalent metal cation</name>
        <dbReference type="ChEBI" id="CHEBI:60240"/>
        <label>1</label>
    </ligand>
</feature>
<feature type="domain" description="Peptidase M24" evidence="8">
    <location>
        <begin position="13"/>
        <end position="239"/>
    </location>
</feature>
<evidence type="ECO:0000259" key="8">
    <source>
        <dbReference type="Pfam" id="PF00557"/>
    </source>
</evidence>
<dbReference type="InterPro" id="IPR001714">
    <property type="entry name" value="Pept_M24_MAP"/>
</dbReference>
<feature type="binding site" evidence="6">
    <location>
        <position position="106"/>
    </location>
    <ligand>
        <name>a divalent metal cation</name>
        <dbReference type="ChEBI" id="CHEBI:60240"/>
        <label>1</label>
    </ligand>
</feature>
<evidence type="ECO:0000313" key="10">
    <source>
        <dbReference type="Proteomes" id="UP001519288"/>
    </source>
</evidence>
<feature type="binding site" evidence="6">
    <location>
        <position position="234"/>
    </location>
    <ligand>
        <name>a divalent metal cation</name>
        <dbReference type="ChEBI" id="CHEBI:60240"/>
        <label>2</label>
        <note>catalytic</note>
    </ligand>
</feature>
<feature type="binding site" evidence="6">
    <location>
        <position position="78"/>
    </location>
    <ligand>
        <name>substrate</name>
    </ligand>
</feature>
<keyword evidence="2 6" id="KW-0031">Aminopeptidase</keyword>
<reference evidence="9 10" key="1">
    <citation type="submission" date="2021-03" db="EMBL/GenBank/DDBJ databases">
        <title>Genomic Encyclopedia of Type Strains, Phase IV (KMG-IV): sequencing the most valuable type-strain genomes for metagenomic binning, comparative biology and taxonomic classification.</title>
        <authorList>
            <person name="Goeker M."/>
        </authorList>
    </citation>
    <scope>NUCLEOTIDE SEQUENCE [LARGE SCALE GENOMIC DNA]</scope>
    <source>
        <strain evidence="9 10">DSM 26806</strain>
    </source>
</reference>
<sequence>MKISLKSTEEIKRIREAGEILAECHRAIRKLIAPGITTLEIDAYVESFLISKQATPEQKGYKGFPFATCASVNDIVCHGFPNIHPLQSGDIVTIDIVVNKQGWLADSGWSYGVGPLSLEASRLLQVTEEALYNGIDQAHPGKHVGDIGHAIQMRAEQAGIGVVAPLVGHGIGRQLHEPPNIPNYGVPRTGVKLRPGMVITVEPVFIIGDTGAVFWEEDGWTVRSADGSLGAQYEHTIAILDDGPHILTA</sequence>
<dbReference type="CDD" id="cd01086">
    <property type="entry name" value="MetAP1"/>
    <property type="match status" value="1"/>
</dbReference>
<evidence type="ECO:0000256" key="6">
    <source>
        <dbReference type="HAMAP-Rule" id="MF_01974"/>
    </source>
</evidence>
<dbReference type="Gene3D" id="3.90.230.10">
    <property type="entry name" value="Creatinase/methionine aminopeptidase superfamily"/>
    <property type="match status" value="1"/>
</dbReference>
<gene>
    <name evidence="6" type="primary">map</name>
    <name evidence="9" type="ORF">J2Z69_002692</name>
</gene>
<dbReference type="InterPro" id="IPR000994">
    <property type="entry name" value="Pept_M24"/>
</dbReference>
<dbReference type="EMBL" id="JAGGLD010000004">
    <property type="protein sequence ID" value="MBP2001647.1"/>
    <property type="molecule type" value="Genomic_DNA"/>
</dbReference>
<proteinExistence type="inferred from homology"/>
<feature type="binding site" evidence="6">
    <location>
        <position position="169"/>
    </location>
    <ligand>
        <name>a divalent metal cation</name>
        <dbReference type="ChEBI" id="CHEBI:60240"/>
        <label>2</label>
        <note>catalytic</note>
    </ligand>
</feature>
<dbReference type="Proteomes" id="UP001519288">
    <property type="component" value="Unassembled WGS sequence"/>
</dbReference>
<feature type="binding site" evidence="6">
    <location>
        <position position="106"/>
    </location>
    <ligand>
        <name>a divalent metal cation</name>
        <dbReference type="ChEBI" id="CHEBI:60240"/>
        <label>2</label>
        <note>catalytic</note>
    </ligand>
</feature>
<dbReference type="PANTHER" id="PTHR43330">
    <property type="entry name" value="METHIONINE AMINOPEPTIDASE"/>
    <property type="match status" value="1"/>
</dbReference>
<dbReference type="GO" id="GO:0004239">
    <property type="term" value="F:initiator methionyl aminopeptidase activity"/>
    <property type="evidence" value="ECO:0007669"/>
    <property type="project" value="UniProtKB-EC"/>
</dbReference>
<dbReference type="Pfam" id="PF00557">
    <property type="entry name" value="Peptidase_M24"/>
    <property type="match status" value="1"/>
</dbReference>
<feature type="binding site" evidence="6">
    <location>
        <position position="234"/>
    </location>
    <ligand>
        <name>a divalent metal cation</name>
        <dbReference type="ChEBI" id="CHEBI:60240"/>
        <label>1</label>
    </ligand>
</feature>
<comment type="cofactor">
    <cofactor evidence="6">
        <name>Co(2+)</name>
        <dbReference type="ChEBI" id="CHEBI:48828"/>
    </cofactor>
    <cofactor evidence="6">
        <name>Zn(2+)</name>
        <dbReference type="ChEBI" id="CHEBI:29105"/>
    </cofactor>
    <cofactor evidence="6">
        <name>Mn(2+)</name>
        <dbReference type="ChEBI" id="CHEBI:29035"/>
    </cofactor>
    <cofactor evidence="6">
        <name>Fe(2+)</name>
        <dbReference type="ChEBI" id="CHEBI:29033"/>
    </cofactor>
    <text evidence="6">Binds 2 divalent metal cations per subunit. Has a high-affinity and a low affinity metal-binding site. The true nature of the physiological cofactor is under debate. The enzyme is active with cobalt, zinc, manganese or divalent iron ions. Most likely, methionine aminopeptidases function as mononuclear Fe(2+)-metalloproteases under physiological conditions, and the catalytically relevant metal-binding site has been assigned to the histidine-containing high-affinity site.</text>
</comment>
<keyword evidence="3 6" id="KW-0645">Protease</keyword>
<comment type="catalytic activity">
    <reaction evidence="6 7">
        <text>Release of N-terminal amino acids, preferentially methionine, from peptides and arylamides.</text>
        <dbReference type="EC" id="3.4.11.18"/>
    </reaction>
</comment>
<dbReference type="SUPFAM" id="SSF55920">
    <property type="entry name" value="Creatinase/aminopeptidase"/>
    <property type="match status" value="1"/>
</dbReference>
<evidence type="ECO:0000256" key="7">
    <source>
        <dbReference type="RuleBase" id="RU003653"/>
    </source>
</evidence>
<comment type="similarity">
    <text evidence="6">Belongs to the peptidase M24A family. Methionine aminopeptidase type 1 subfamily.</text>
</comment>
<keyword evidence="10" id="KW-1185">Reference proteome</keyword>
<dbReference type="PANTHER" id="PTHR43330:SF17">
    <property type="entry name" value="METHIONINE AMINOPEPTIDASE"/>
    <property type="match status" value="1"/>
</dbReference>
<comment type="caution">
    <text evidence="9">The sequence shown here is derived from an EMBL/GenBank/DDBJ whole genome shotgun (WGS) entry which is preliminary data.</text>
</comment>
<dbReference type="InterPro" id="IPR002467">
    <property type="entry name" value="Pept_M24A_MAP1"/>
</dbReference>
<keyword evidence="5 6" id="KW-0378">Hydrolase</keyword>
<keyword evidence="4 6" id="KW-0479">Metal-binding</keyword>